<dbReference type="PANTHER" id="PTHR11319:SF35">
    <property type="entry name" value="OUTER MEMBRANE PROTEIN PMPC-RELATED"/>
    <property type="match status" value="1"/>
</dbReference>
<reference evidence="3" key="1">
    <citation type="submission" date="2021-01" db="EMBL/GenBank/DDBJ databases">
        <authorList>
            <consortium name="Genoscope - CEA"/>
            <person name="William W."/>
        </authorList>
    </citation>
    <scope>NUCLEOTIDE SEQUENCE</scope>
</reference>
<dbReference type="EMBL" id="CAJJDN010000029">
    <property type="protein sequence ID" value="CAD8072254.1"/>
    <property type="molecule type" value="Genomic_DNA"/>
</dbReference>
<dbReference type="InterPro" id="IPR006212">
    <property type="entry name" value="Furin_repeat"/>
</dbReference>
<feature type="transmembrane region" description="Helical" evidence="1">
    <location>
        <begin position="2446"/>
        <end position="2473"/>
    </location>
</feature>
<feature type="transmembrane region" description="Helical" evidence="1">
    <location>
        <begin position="2524"/>
        <end position="2544"/>
    </location>
</feature>
<dbReference type="CDD" id="cd00064">
    <property type="entry name" value="FU"/>
    <property type="match status" value="1"/>
</dbReference>
<evidence type="ECO:0000256" key="2">
    <source>
        <dbReference type="SAM" id="SignalP"/>
    </source>
</evidence>
<evidence type="ECO:0008006" key="5">
    <source>
        <dbReference type="Google" id="ProtNLM"/>
    </source>
</evidence>
<sequence>MRMILLYHYSLILSISAVIYKIDQFTSVTRIVTNWNNQNLLLGSYSKYTPFNNFEGQVFNSEANLQLIYAGLDLEDQNVRLLHFVEFNEQNKQIKHVIKIITLSNTIQEEFLIDHKNYEGLWISQYMYFDQQQLIIGIKQKNGFQEKSISTDYFTNNQFLLIIGSGLKIFDSFIDQTLLLGSFQGNTNFFLEEDFSILNEVSFFEKCVPLTNNTISDYFTYKIDSYKKFQIEKDYMDSFYLQFWVKILSKEELKNTILRLSINKSSNIIGSIGSNSVIINYEYILFQGWTYYIEYYSYDFPFIKEATNDAYKQFFQDSISIEFITDWHLIKVEYLEKQLMIQLESFILEEQKIKYFKNVNQFTNTKMILYFGGNQQEKSQNSGEIGSVIFKNCLDQNQQVQYCHYSCKTCFGPFKSQCLSCFDQQNRIFDPQKHSCNCKLWHYENKNDNYCIGNEQNQYIEIKEYLNNDPMYDENDNQKTCAFGYFSYKDECIQCPSASQKGYVQCVECLMNPDTWVYDGICGDVYMPSKNIENGVYNDVFGFSGYFQPYYILIDYELNSCGGCLSCTEDYYLQGYSRCFVYPFKHLDKILYIECRSGYNDQLYKCNERPPLPPRKPCDQYCQSCSYDGCNYCKSTTKYFMTWQNICRECLIQNCKYCFQYNRFDHSQVSAIANVAGILLSQNEEDYIIACSLCNSGYVFDFQINQCIQKQIPLPCLTGFINQDLEFVCTNYQGTFNQQENNQVAQFHDCQKYFSNCKSCIQDSFKMIYCISCFDGYYLQYKNGLCISCSTLFSNAKTCSIETSTHDSWKYDVVSFYLNFIRDSSPIQLSGLYYQTYYFLNECQEGYIPYNTKCISEIDNQCIIWDSNYNFCVKCRNLYEEYDAQSYFDNKCQICPYPCRVCTPISQTQINSINPYFIYNELTKIQTHRCFLNQIQDQAFIHQLSGQLLPKDAKNQKYLLKIQRSNFPDATISNVQNYIDFEYLKKRKVTTYIDNYNAFRQEDPINLREILFFIFNSTVLYDGFNDTYHEKQISITNQTTVNVQNVRFFSQKNSFTISSYYGLNIYINNITLSSFQRQTPIFQITNFTQIYISKIEIDELTLINTSLFILKKNYDLNKSFQIIIEEISFKNCTFYNSSFLQLQTKLKYIEQFQIKKIILNNCSITNSEFFKFQSQSTVANQFVLVNLEIKNSNFTNSQFLSLQNSNFVIIAGIMIQNCLLNQTILISLNHNSLLQNIHFINIIVDYSQFFIFLQSLNQKSIHKIDGIFMENIFVCSENLIKIQQDLQENSTIELKNIKLNQIQFNSNYLNNEEEKLAICLFNLQSYKIDILLLKNDQINFFWIFCIDYSNIINIEEIEINSFQQLQYNLVDNYSKPYFNLLNAGFIQLKKIQKATFSNILIKCQNLIDSSMIYINTRIEQQLKDQQIIFSNISFENNFLVKLQSFSITTLLYLESEDRCNILITNITFISNYAVHQIFDSFTISSSMICIMTQYLTQIKNAQFYENQFYNSSFPALYIKSQYIQIEQMNSQDTQEFDLTKQGFETHYFENGGFSNLFASQIIIIDSKFINSQAQEAEYLYIILYNQGYLQINNTSFINIIVSSKENSNSSRAVIVVDAASSNMNFEMNNILVSNIISKHSSGFLKIISSKIKNLLKLNNLIVKNVLSKQNTFLDIECTNQADNLVDIADFQMKLEKDFFFKYQYFIGFSQNSNQQSQGMLFITNSSIIFFNLHFSGFAPMTILNLLDNFKILVNSLVLEQIEVATKNLNIIKQEDQSNQIRLTDIYLSQFTIKNLFNELDFNVESFFEIIHTLPKRLILKDIFILNNTCQACQKGLILIEQFEKLIINNLIIYQNQCGQQTCLILNKIDQSFIQQSKFIRNTGTQGGVINIKSNKVQMKNIEFILNQAENGGAIFQQLFIKQETIISNLYLIQNRAKIGGAIYSENHSFEFKDLINMYFLENKGEMYINNIKENPSQLRISIFDQELETKSKQNIGTPNFEKYKTQNNIIYIPSGQQINNYSIQNLENQTFLEYNLNPKLYGTNNLGEKQINLQNYQCLLQQINKLGKIIPSEDQIIPYDIESQSFDFSSLIIRLDPYSKDDITFLFDCNCFSESKYKFLINVKSFPCQLGEFYYFNQCMKCDESKGFYSVETKATFCQKIDPKIIKSNTANEIELQPGYWRPNYRNKFINKCSKQKILCLGGWKPGDKSCSLGYIGALCEECDIYNIKGDGQFYKNQNNKCVYCSNFGVSIVISLIFGLLTIGSMILTVSSVNTIFKSFLKFKLTSKYYKILFNHSLDQSAALIKTVVNYFQILVTIKSFQLELYFNFNDILTPLSNPIGTTSYSYECFLSKQANMQIIYISLIINILAPIFFYSIFSTMYLLLIYKKKLKLTPTIYATAILYLFFYAQPNIILELGELITLRNISEINYINRNVSILYFTSTHISWVLFFITPVLLIIGIIIPIILFLILYNKKNHFNQEKVRKIWGYIFNDYKESSFYWEIIRVSEREIILLSLIVFEEQIEIKGILTFLILFLYHIIVQIKKPFHMDSLNRFEQKCISISSLIFLICGIKYQIQQQQIIQIDYILQTLLLLVFIYFFWILITQTIQTYYQKYSDRLDGIRKIVITRSPKIIKLCPFLKTYLKLRVDTKIKMKDRVKLIKESLLMSKAQNVQNSYHWNLNSFSVQKSIYHEEQASNFINVQKGQKEQTHLVKDLVKFN</sequence>
<keyword evidence="1" id="KW-1133">Transmembrane helix</keyword>
<evidence type="ECO:0000313" key="3">
    <source>
        <dbReference type="EMBL" id="CAD8072254.1"/>
    </source>
</evidence>
<feature type="signal peptide" evidence="2">
    <location>
        <begin position="1"/>
        <end position="17"/>
    </location>
</feature>
<feature type="transmembrane region" description="Helical" evidence="1">
    <location>
        <begin position="2556"/>
        <end position="2575"/>
    </location>
</feature>
<evidence type="ECO:0000256" key="1">
    <source>
        <dbReference type="SAM" id="Phobius"/>
    </source>
</evidence>
<dbReference type="OrthoDB" id="303470at2759"/>
<accession>A0A8S1MAE0</accession>
<dbReference type="Proteomes" id="UP000692954">
    <property type="component" value="Unassembled WGS sequence"/>
</dbReference>
<proteinExistence type="predicted"/>
<organism evidence="3 4">
    <name type="scientific">Paramecium sonneborni</name>
    <dbReference type="NCBI Taxonomy" id="65129"/>
    <lineage>
        <taxon>Eukaryota</taxon>
        <taxon>Sar</taxon>
        <taxon>Alveolata</taxon>
        <taxon>Ciliophora</taxon>
        <taxon>Intramacronucleata</taxon>
        <taxon>Oligohymenophorea</taxon>
        <taxon>Peniculida</taxon>
        <taxon>Parameciidae</taxon>
        <taxon>Paramecium</taxon>
    </lineage>
</organism>
<dbReference type="PANTHER" id="PTHR11319">
    <property type="entry name" value="G PROTEIN-COUPLED RECEPTOR-RELATED"/>
    <property type="match status" value="1"/>
</dbReference>
<feature type="transmembrane region" description="Helical" evidence="1">
    <location>
        <begin position="2587"/>
        <end position="2605"/>
    </location>
</feature>
<keyword evidence="1" id="KW-0472">Membrane</keyword>
<name>A0A8S1MAE0_9CILI</name>
<keyword evidence="4" id="KW-1185">Reference proteome</keyword>
<keyword evidence="1" id="KW-0812">Transmembrane</keyword>
<evidence type="ECO:0000313" key="4">
    <source>
        <dbReference type="Proteomes" id="UP000692954"/>
    </source>
</evidence>
<comment type="caution">
    <text evidence="3">The sequence shown here is derived from an EMBL/GenBank/DDBJ whole genome shotgun (WGS) entry which is preliminary data.</text>
</comment>
<protein>
    <recommendedName>
        <fullName evidence="5">Transmembrane protein</fullName>
    </recommendedName>
</protein>
<feature type="transmembrane region" description="Helical" evidence="1">
    <location>
        <begin position="2359"/>
        <end position="2385"/>
    </location>
</feature>
<feature type="chain" id="PRO_5035731461" description="Transmembrane protein" evidence="2">
    <location>
        <begin position="18"/>
        <end position="2721"/>
    </location>
</feature>
<feature type="transmembrane region" description="Helical" evidence="1">
    <location>
        <begin position="2248"/>
        <end position="2277"/>
    </location>
</feature>
<gene>
    <name evidence="3" type="ORF">PSON_ATCC_30995.1.T0290072</name>
</gene>
<feature type="transmembrane region" description="Helical" evidence="1">
    <location>
        <begin position="2397"/>
        <end position="2415"/>
    </location>
</feature>
<keyword evidence="2" id="KW-0732">Signal</keyword>